<proteinExistence type="predicted"/>
<dbReference type="InterPro" id="IPR050125">
    <property type="entry name" value="GPCR_opsins"/>
</dbReference>
<dbReference type="CDD" id="cd00637">
    <property type="entry name" value="7tm_classA_rhodopsin-like"/>
    <property type="match status" value="1"/>
</dbReference>
<evidence type="ECO:0000313" key="13">
    <source>
        <dbReference type="EMBL" id="GAU98896.1"/>
    </source>
</evidence>
<dbReference type="Gene3D" id="1.20.1070.10">
    <property type="entry name" value="Rhodopsin 7-helix transmembrane proteins"/>
    <property type="match status" value="1"/>
</dbReference>
<evidence type="ECO:0000256" key="11">
    <source>
        <dbReference type="SAM" id="SignalP"/>
    </source>
</evidence>
<dbReference type="AlphaFoldDB" id="A0A1D1VB84"/>
<dbReference type="InterPro" id="IPR017452">
    <property type="entry name" value="GPCR_Rhodpsn_7TM"/>
</dbReference>
<comment type="caution">
    <text evidence="13">The sequence shown here is derived from an EMBL/GenBank/DDBJ whole genome shotgun (WGS) entry which is preliminary data.</text>
</comment>
<name>A0A1D1VB84_RAMVA</name>
<feature type="signal peptide" evidence="11">
    <location>
        <begin position="1"/>
        <end position="19"/>
    </location>
</feature>
<feature type="domain" description="G-protein coupled receptors family 1 profile" evidence="12">
    <location>
        <begin position="1"/>
        <end position="161"/>
    </location>
</feature>
<dbReference type="OrthoDB" id="10034726at2759"/>
<evidence type="ECO:0000256" key="1">
    <source>
        <dbReference type="ARBA" id="ARBA00004141"/>
    </source>
</evidence>
<feature type="region of interest" description="Disordered" evidence="9">
    <location>
        <begin position="308"/>
        <end position="372"/>
    </location>
</feature>
<dbReference type="Pfam" id="PF00001">
    <property type="entry name" value="7tm_1"/>
    <property type="match status" value="1"/>
</dbReference>
<keyword evidence="8" id="KW-0844">Vision</keyword>
<dbReference type="PRINTS" id="PR00237">
    <property type="entry name" value="GPCRRHODOPSN"/>
</dbReference>
<keyword evidence="4" id="KW-0297">G-protein coupled receptor</keyword>
<keyword evidence="7" id="KW-0807">Transducer</keyword>
<dbReference type="PANTHER" id="PTHR24240">
    <property type="entry name" value="OPSIN"/>
    <property type="match status" value="1"/>
</dbReference>
<keyword evidence="3 10" id="KW-1133">Transmembrane helix</keyword>
<feature type="transmembrane region" description="Helical" evidence="10">
    <location>
        <begin position="145"/>
        <end position="163"/>
    </location>
</feature>
<reference evidence="13 14" key="1">
    <citation type="journal article" date="2016" name="Nat. Commun.">
        <title>Extremotolerant tardigrade genome and improved radiotolerance of human cultured cells by tardigrade-unique protein.</title>
        <authorList>
            <person name="Hashimoto T."/>
            <person name="Horikawa D.D."/>
            <person name="Saito Y."/>
            <person name="Kuwahara H."/>
            <person name="Kozuka-Hata H."/>
            <person name="Shin-I T."/>
            <person name="Minakuchi Y."/>
            <person name="Ohishi K."/>
            <person name="Motoyama A."/>
            <person name="Aizu T."/>
            <person name="Enomoto A."/>
            <person name="Kondo K."/>
            <person name="Tanaka S."/>
            <person name="Hara Y."/>
            <person name="Koshikawa S."/>
            <person name="Sagara H."/>
            <person name="Miura T."/>
            <person name="Yokobori S."/>
            <person name="Miyagawa K."/>
            <person name="Suzuki Y."/>
            <person name="Kubo T."/>
            <person name="Oyama M."/>
            <person name="Kohara Y."/>
            <person name="Fujiyama A."/>
            <person name="Arakawa K."/>
            <person name="Katayama T."/>
            <person name="Toyoda A."/>
            <person name="Kunieda T."/>
        </authorList>
    </citation>
    <scope>NUCLEOTIDE SEQUENCE [LARGE SCALE GENOMIC DNA]</scope>
    <source>
        <strain evidence="13 14">YOKOZUNA-1</strain>
    </source>
</reference>
<evidence type="ECO:0000256" key="4">
    <source>
        <dbReference type="ARBA" id="ARBA00023040"/>
    </source>
</evidence>
<dbReference type="GO" id="GO:0007601">
    <property type="term" value="P:visual perception"/>
    <property type="evidence" value="ECO:0007669"/>
    <property type="project" value="UniProtKB-KW"/>
</dbReference>
<evidence type="ECO:0000256" key="3">
    <source>
        <dbReference type="ARBA" id="ARBA00022989"/>
    </source>
</evidence>
<comment type="subcellular location">
    <subcellularLocation>
        <location evidence="1">Membrane</location>
        <topology evidence="1">Multi-pass membrane protein</topology>
    </subcellularLocation>
</comment>
<evidence type="ECO:0000256" key="5">
    <source>
        <dbReference type="ARBA" id="ARBA00023136"/>
    </source>
</evidence>
<keyword evidence="8" id="KW-0716">Sensory transduction</keyword>
<keyword evidence="11" id="KW-0732">Signal</keyword>
<dbReference type="GO" id="GO:0016020">
    <property type="term" value="C:membrane"/>
    <property type="evidence" value="ECO:0007669"/>
    <property type="project" value="UniProtKB-SubCell"/>
</dbReference>
<feature type="chain" id="PRO_5008898221" description="G-protein coupled receptors family 1 profile domain-containing protein" evidence="11">
    <location>
        <begin position="20"/>
        <end position="372"/>
    </location>
</feature>
<dbReference type="EMBL" id="BDGG01000005">
    <property type="protein sequence ID" value="GAU98896.1"/>
    <property type="molecule type" value="Genomic_DNA"/>
</dbReference>
<dbReference type="InterPro" id="IPR000276">
    <property type="entry name" value="GPCR_Rhodpsn"/>
</dbReference>
<evidence type="ECO:0000256" key="6">
    <source>
        <dbReference type="ARBA" id="ARBA00023170"/>
    </source>
</evidence>
<evidence type="ECO:0000256" key="8">
    <source>
        <dbReference type="ARBA" id="ARBA00023305"/>
    </source>
</evidence>
<sequence>MVIATWIWGLLFATGLVAGWTTIEHKHGATQCGPKVPDRTNIRESSHSIFTSVSCFVIPLAVILYCYVSIFLTFRRHIATLGDEDQQSNVRSAQEKALIQQKKIAWTLIIVLICFLVCLSPYVAYSTAVAFVKNKDAVPLILNPVSYIFIYLASCVNPVIYALRSEAFLAAYRRFLTCRVGADDKGGFRRGSPDALTNSPEKRGWRRLSSAIHDAFQLALSRETLTSSARSRQGSWFGNPRVPRSRYSSAPGMVPRLTREPATMTDLTAHREGRGRCGSLERNLQQQHGHPFQLRQAIYRHYSQPTPIVEERSSQLRSSQTGGKWEKNPETDSGRADSEGDSHHSQEHSLPASLLDASPNPESTVRHGIDLV</sequence>
<keyword evidence="5 10" id="KW-0472">Membrane</keyword>
<keyword evidence="6" id="KW-0675">Receptor</keyword>
<evidence type="ECO:0000259" key="12">
    <source>
        <dbReference type="PROSITE" id="PS50262"/>
    </source>
</evidence>
<dbReference type="PROSITE" id="PS50262">
    <property type="entry name" value="G_PROTEIN_RECEP_F1_2"/>
    <property type="match status" value="1"/>
</dbReference>
<accession>A0A1D1VB84</accession>
<dbReference type="SUPFAM" id="SSF81321">
    <property type="entry name" value="Family A G protein-coupled receptor-like"/>
    <property type="match status" value="1"/>
</dbReference>
<keyword evidence="2 10" id="KW-0812">Transmembrane</keyword>
<dbReference type="GO" id="GO:0004930">
    <property type="term" value="F:G protein-coupled receptor activity"/>
    <property type="evidence" value="ECO:0007669"/>
    <property type="project" value="UniProtKB-KW"/>
</dbReference>
<feature type="transmembrane region" description="Helical" evidence="10">
    <location>
        <begin position="104"/>
        <end position="125"/>
    </location>
</feature>
<evidence type="ECO:0000256" key="9">
    <source>
        <dbReference type="SAM" id="MobiDB-lite"/>
    </source>
</evidence>
<feature type="transmembrane region" description="Helical" evidence="10">
    <location>
        <begin position="49"/>
        <end position="68"/>
    </location>
</feature>
<evidence type="ECO:0000313" key="14">
    <source>
        <dbReference type="Proteomes" id="UP000186922"/>
    </source>
</evidence>
<evidence type="ECO:0000256" key="7">
    <source>
        <dbReference type="ARBA" id="ARBA00023224"/>
    </source>
</evidence>
<dbReference type="STRING" id="947166.A0A1D1VB84"/>
<keyword evidence="14" id="KW-1185">Reference proteome</keyword>
<feature type="compositionally biased region" description="Basic and acidic residues" evidence="9">
    <location>
        <begin position="324"/>
        <end position="347"/>
    </location>
</feature>
<evidence type="ECO:0000256" key="2">
    <source>
        <dbReference type="ARBA" id="ARBA00022692"/>
    </source>
</evidence>
<feature type="region of interest" description="Disordered" evidence="9">
    <location>
        <begin position="231"/>
        <end position="255"/>
    </location>
</feature>
<protein>
    <recommendedName>
        <fullName evidence="12">G-protein coupled receptors family 1 profile domain-containing protein</fullName>
    </recommendedName>
</protein>
<gene>
    <name evidence="13" type="primary">RvY_09977</name>
    <name evidence="13" type="synonym">RvY_09977.1</name>
    <name evidence="13" type="ORF">RvY_09977-1</name>
</gene>
<evidence type="ECO:0000256" key="10">
    <source>
        <dbReference type="SAM" id="Phobius"/>
    </source>
</evidence>
<dbReference type="Proteomes" id="UP000186922">
    <property type="component" value="Unassembled WGS sequence"/>
</dbReference>
<organism evidence="13 14">
    <name type="scientific">Ramazzottius varieornatus</name>
    <name type="common">Water bear</name>
    <name type="synonym">Tardigrade</name>
    <dbReference type="NCBI Taxonomy" id="947166"/>
    <lineage>
        <taxon>Eukaryota</taxon>
        <taxon>Metazoa</taxon>
        <taxon>Ecdysozoa</taxon>
        <taxon>Tardigrada</taxon>
        <taxon>Eutardigrada</taxon>
        <taxon>Parachela</taxon>
        <taxon>Hypsibioidea</taxon>
        <taxon>Ramazzottiidae</taxon>
        <taxon>Ramazzottius</taxon>
    </lineage>
</organism>